<keyword evidence="1" id="KW-0472">Membrane</keyword>
<feature type="non-terminal residue" evidence="2">
    <location>
        <position position="99"/>
    </location>
</feature>
<dbReference type="EMBL" id="JASAOG010000028">
    <property type="protein sequence ID" value="KAK0061931.1"/>
    <property type="molecule type" value="Genomic_DNA"/>
</dbReference>
<dbReference type="InterPro" id="IPR051941">
    <property type="entry name" value="BG_Antigen-Binding_Lectin"/>
</dbReference>
<dbReference type="AlphaFoldDB" id="A0AAD8BW26"/>
<name>A0AAD8BW26_BIOPF</name>
<dbReference type="PANTHER" id="PTHR45713:SF6">
    <property type="entry name" value="F5_8 TYPE C DOMAIN-CONTAINING PROTEIN"/>
    <property type="match status" value="1"/>
</dbReference>
<evidence type="ECO:0000313" key="2">
    <source>
        <dbReference type="EMBL" id="KAK0061931.1"/>
    </source>
</evidence>
<keyword evidence="3" id="KW-1185">Reference proteome</keyword>
<keyword evidence="1" id="KW-0812">Transmembrane</keyword>
<evidence type="ECO:0000256" key="1">
    <source>
        <dbReference type="SAM" id="Phobius"/>
    </source>
</evidence>
<reference evidence="2" key="1">
    <citation type="journal article" date="2023" name="PLoS Negl. Trop. Dis.">
        <title>A genome sequence for Biomphalaria pfeifferi, the major vector snail for the human-infecting parasite Schistosoma mansoni.</title>
        <authorList>
            <person name="Bu L."/>
            <person name="Lu L."/>
            <person name="Laidemitt M.R."/>
            <person name="Zhang S.M."/>
            <person name="Mutuku M."/>
            <person name="Mkoji G."/>
            <person name="Steinauer M."/>
            <person name="Loker E.S."/>
        </authorList>
    </citation>
    <scope>NUCLEOTIDE SEQUENCE</scope>
    <source>
        <strain evidence="2">KasaAsao</strain>
    </source>
</reference>
<sequence>MILTIFKRASQSKLMEAIIVYLFLTGMILVSAELYNAALYKPAIQSSNYKDCFAYKGVDGNADNFLSNGHCQHTGQELIPWWMVDLRGQFVVEKIQLTN</sequence>
<organism evidence="2 3">
    <name type="scientific">Biomphalaria pfeifferi</name>
    <name type="common">Bloodfluke planorb</name>
    <name type="synonym">Freshwater snail</name>
    <dbReference type="NCBI Taxonomy" id="112525"/>
    <lineage>
        <taxon>Eukaryota</taxon>
        <taxon>Metazoa</taxon>
        <taxon>Spiralia</taxon>
        <taxon>Lophotrochozoa</taxon>
        <taxon>Mollusca</taxon>
        <taxon>Gastropoda</taxon>
        <taxon>Heterobranchia</taxon>
        <taxon>Euthyneura</taxon>
        <taxon>Panpulmonata</taxon>
        <taxon>Hygrophila</taxon>
        <taxon>Lymnaeoidea</taxon>
        <taxon>Planorbidae</taxon>
        <taxon>Biomphalaria</taxon>
    </lineage>
</organism>
<dbReference type="Proteomes" id="UP001233172">
    <property type="component" value="Unassembled WGS sequence"/>
</dbReference>
<gene>
    <name evidence="2" type="ORF">Bpfe_008846</name>
</gene>
<dbReference type="PANTHER" id="PTHR45713">
    <property type="entry name" value="FTP DOMAIN-CONTAINING PROTEIN"/>
    <property type="match status" value="1"/>
</dbReference>
<dbReference type="Gene3D" id="2.60.120.260">
    <property type="entry name" value="Galactose-binding domain-like"/>
    <property type="match status" value="1"/>
</dbReference>
<accession>A0AAD8BW26</accession>
<reference evidence="2" key="2">
    <citation type="submission" date="2023-04" db="EMBL/GenBank/DDBJ databases">
        <authorList>
            <person name="Bu L."/>
            <person name="Lu L."/>
            <person name="Laidemitt M.R."/>
            <person name="Zhang S.M."/>
            <person name="Mutuku M."/>
            <person name="Mkoji G."/>
            <person name="Steinauer M."/>
            <person name="Loker E.S."/>
        </authorList>
    </citation>
    <scope>NUCLEOTIDE SEQUENCE</scope>
    <source>
        <strain evidence="2">KasaAsao</strain>
        <tissue evidence="2">Whole Snail</tissue>
    </source>
</reference>
<proteinExistence type="predicted"/>
<keyword evidence="1" id="KW-1133">Transmembrane helix</keyword>
<dbReference type="InterPro" id="IPR008979">
    <property type="entry name" value="Galactose-bd-like_sf"/>
</dbReference>
<evidence type="ECO:0000313" key="3">
    <source>
        <dbReference type="Proteomes" id="UP001233172"/>
    </source>
</evidence>
<comment type="caution">
    <text evidence="2">The sequence shown here is derived from an EMBL/GenBank/DDBJ whole genome shotgun (WGS) entry which is preliminary data.</text>
</comment>
<feature type="transmembrane region" description="Helical" evidence="1">
    <location>
        <begin position="18"/>
        <end position="40"/>
    </location>
</feature>
<dbReference type="SUPFAM" id="SSF49785">
    <property type="entry name" value="Galactose-binding domain-like"/>
    <property type="match status" value="1"/>
</dbReference>
<protein>
    <submittedName>
        <fullName evidence="2">Fucolectin-7</fullName>
    </submittedName>
</protein>